<evidence type="ECO:0000313" key="7">
    <source>
        <dbReference type="EMBL" id="MBB3729074.1"/>
    </source>
</evidence>
<dbReference type="GeneID" id="95391273"/>
<dbReference type="EMBL" id="JACIBV010000001">
    <property type="protein sequence ID" value="MBB3729074.1"/>
    <property type="molecule type" value="Genomic_DNA"/>
</dbReference>
<dbReference type="InterPro" id="IPR007016">
    <property type="entry name" value="O-antigen_ligase-rel_domated"/>
</dbReference>
<keyword evidence="8" id="KW-1185">Reference proteome</keyword>
<evidence type="ECO:0000313" key="8">
    <source>
        <dbReference type="Proteomes" id="UP000579945"/>
    </source>
</evidence>
<comment type="subcellular location">
    <subcellularLocation>
        <location evidence="1">Membrane</location>
        <topology evidence="1">Multi-pass membrane protein</topology>
    </subcellularLocation>
</comment>
<feature type="transmembrane region" description="Helical" evidence="5">
    <location>
        <begin position="111"/>
        <end position="131"/>
    </location>
</feature>
<feature type="domain" description="O-antigen ligase-related" evidence="6">
    <location>
        <begin position="184"/>
        <end position="318"/>
    </location>
</feature>
<dbReference type="GO" id="GO:0016874">
    <property type="term" value="F:ligase activity"/>
    <property type="evidence" value="ECO:0007669"/>
    <property type="project" value="UniProtKB-KW"/>
</dbReference>
<organism evidence="7 8">
    <name type="scientific">Nonomuraea dietziae</name>
    <dbReference type="NCBI Taxonomy" id="65515"/>
    <lineage>
        <taxon>Bacteria</taxon>
        <taxon>Bacillati</taxon>
        <taxon>Actinomycetota</taxon>
        <taxon>Actinomycetes</taxon>
        <taxon>Streptosporangiales</taxon>
        <taxon>Streptosporangiaceae</taxon>
        <taxon>Nonomuraea</taxon>
    </lineage>
</organism>
<dbReference type="RefSeq" id="WP_183651842.1">
    <property type="nucleotide sequence ID" value="NZ_BAAAXX010000108.1"/>
</dbReference>
<feature type="transmembrane region" description="Helical" evidence="5">
    <location>
        <begin position="341"/>
        <end position="362"/>
    </location>
</feature>
<keyword evidence="7" id="KW-0436">Ligase</keyword>
<dbReference type="PANTHER" id="PTHR37422:SF17">
    <property type="entry name" value="O-ANTIGEN LIGASE"/>
    <property type="match status" value="1"/>
</dbReference>
<dbReference type="InterPro" id="IPR051533">
    <property type="entry name" value="WaaL-like"/>
</dbReference>
<keyword evidence="3 5" id="KW-1133">Transmembrane helix</keyword>
<accession>A0A7W5V4Q6</accession>
<feature type="transmembrane region" description="Helical" evidence="5">
    <location>
        <begin position="20"/>
        <end position="43"/>
    </location>
</feature>
<protein>
    <submittedName>
        <fullName evidence="7">O-antigen ligase</fullName>
    </submittedName>
</protein>
<dbReference type="Pfam" id="PF04932">
    <property type="entry name" value="Wzy_C"/>
    <property type="match status" value="1"/>
</dbReference>
<evidence type="ECO:0000256" key="1">
    <source>
        <dbReference type="ARBA" id="ARBA00004141"/>
    </source>
</evidence>
<dbReference type="AlphaFoldDB" id="A0A7W5V4Q6"/>
<keyword evidence="2 5" id="KW-0812">Transmembrane</keyword>
<comment type="caution">
    <text evidence="7">The sequence shown here is derived from an EMBL/GenBank/DDBJ whole genome shotgun (WGS) entry which is preliminary data.</text>
</comment>
<gene>
    <name evidence="7" type="ORF">FHR33_004934</name>
</gene>
<evidence type="ECO:0000256" key="3">
    <source>
        <dbReference type="ARBA" id="ARBA00022989"/>
    </source>
</evidence>
<feature type="transmembrane region" description="Helical" evidence="5">
    <location>
        <begin position="143"/>
        <end position="167"/>
    </location>
</feature>
<evidence type="ECO:0000256" key="5">
    <source>
        <dbReference type="SAM" id="Phobius"/>
    </source>
</evidence>
<dbReference type="GO" id="GO:0016020">
    <property type="term" value="C:membrane"/>
    <property type="evidence" value="ECO:0007669"/>
    <property type="project" value="UniProtKB-SubCell"/>
</dbReference>
<feature type="transmembrane region" description="Helical" evidence="5">
    <location>
        <begin position="179"/>
        <end position="212"/>
    </location>
</feature>
<evidence type="ECO:0000256" key="4">
    <source>
        <dbReference type="ARBA" id="ARBA00023136"/>
    </source>
</evidence>
<dbReference type="PANTHER" id="PTHR37422">
    <property type="entry name" value="TEICHURONIC ACID BIOSYNTHESIS PROTEIN TUAE"/>
    <property type="match status" value="1"/>
</dbReference>
<dbReference type="Proteomes" id="UP000579945">
    <property type="component" value="Unassembled WGS sequence"/>
</dbReference>
<proteinExistence type="predicted"/>
<feature type="transmembrane region" description="Helical" evidence="5">
    <location>
        <begin position="368"/>
        <end position="387"/>
    </location>
</feature>
<feature type="transmembrane region" description="Helical" evidence="5">
    <location>
        <begin position="305"/>
        <end position="329"/>
    </location>
</feature>
<reference evidence="7 8" key="1">
    <citation type="submission" date="2020-08" db="EMBL/GenBank/DDBJ databases">
        <title>Sequencing the genomes of 1000 actinobacteria strains.</title>
        <authorList>
            <person name="Klenk H.-P."/>
        </authorList>
    </citation>
    <scope>NUCLEOTIDE SEQUENCE [LARGE SCALE GENOMIC DNA]</scope>
    <source>
        <strain evidence="7 8">DSM 44320</strain>
    </source>
</reference>
<name>A0A7W5V4Q6_9ACTN</name>
<sequence length="404" mass="42921">MALILASEYKLRSRGIGEAISGGVDTQILVEIGVYGLVAVYLYRRFGIRSPRRTASIALVLAWIFALYVAMSVMWTPYPQFAVVRAAQLLVTASVCQVVATRATREDLHRLAHAFIGLVVVSVGIGVAMPLQRTPNTQDRFNWLYVHPVTAGIFLGIALLLAVAFLLPGGPPRRWRKGFYLIAVGVTGAALIATGTRGAAAGCVVGLAVLLLCSRGPRGRAEMLLFAIPVGALAVLAFPDEIIAFATRGESAEQLESLNSRTDLWTLALDAAMKQPLFGNGISSARGLFLEEIGLGGGHNAFVNILVEGGVVGVVAFAGLCFAVMVVQLSLTRVKEVRAEAALLLGLMAFLLVDALTAEMMAASANVASIWLFLIIAWTCVIAGKPVGLEKRHGDDRTQVIARG</sequence>
<keyword evidence="4 5" id="KW-0472">Membrane</keyword>
<evidence type="ECO:0000259" key="6">
    <source>
        <dbReference type="Pfam" id="PF04932"/>
    </source>
</evidence>
<feature type="transmembrane region" description="Helical" evidence="5">
    <location>
        <begin position="55"/>
        <end position="75"/>
    </location>
</feature>
<feature type="transmembrane region" description="Helical" evidence="5">
    <location>
        <begin position="224"/>
        <end position="246"/>
    </location>
</feature>
<evidence type="ECO:0000256" key="2">
    <source>
        <dbReference type="ARBA" id="ARBA00022692"/>
    </source>
</evidence>